<evidence type="ECO:0000259" key="4">
    <source>
        <dbReference type="PROSITE" id="PS50075"/>
    </source>
</evidence>
<comment type="cofactor">
    <cofactor evidence="1">
        <name>pantetheine 4'-phosphate</name>
        <dbReference type="ChEBI" id="CHEBI:47942"/>
    </cofactor>
</comment>
<gene>
    <name evidence="5" type="ORF">KUO17_26435</name>
</gene>
<dbReference type="Pfam" id="PF00550">
    <property type="entry name" value="PP-binding"/>
    <property type="match status" value="1"/>
</dbReference>
<keyword evidence="3" id="KW-0597">Phosphoprotein</keyword>
<keyword evidence="6" id="KW-1185">Reference proteome</keyword>
<dbReference type="Proteomes" id="UP001106592">
    <property type="component" value="Unassembled WGS sequence"/>
</dbReference>
<dbReference type="EMBL" id="JAHTBI010000180">
    <property type="protein sequence ID" value="MBV6290508.1"/>
    <property type="molecule type" value="Genomic_DNA"/>
</dbReference>
<dbReference type="GO" id="GO:0043041">
    <property type="term" value="P:amino acid activation for nonribosomal peptide biosynthetic process"/>
    <property type="evidence" value="ECO:0007669"/>
    <property type="project" value="TreeGrafter"/>
</dbReference>
<dbReference type="InterPro" id="IPR009081">
    <property type="entry name" value="PP-bd_ACP"/>
</dbReference>
<comment type="caution">
    <text evidence="5">The sequence shown here is derived from an EMBL/GenBank/DDBJ whole genome shotgun (WGS) entry which is preliminary data.</text>
</comment>
<dbReference type="FunFam" id="1.10.1200.10:FF:000005">
    <property type="entry name" value="Nonribosomal peptide synthetase 1"/>
    <property type="match status" value="1"/>
</dbReference>
<evidence type="ECO:0000313" key="5">
    <source>
        <dbReference type="EMBL" id="MBV6290508.1"/>
    </source>
</evidence>
<reference evidence="5" key="1">
    <citation type="journal article" date="2022" name="Int. J. Syst. Evol. Microbiol.">
        <title>Pseudomonas aegrilactucae sp. nov. and Pseudomonas morbosilactucae sp. nov., pathogens causing bacterial rot of lettuce in Japan.</title>
        <authorList>
            <person name="Sawada H."/>
            <person name="Fujikawa T."/>
            <person name="Satou M."/>
        </authorList>
    </citation>
    <scope>NUCLEOTIDE SEQUENCE</scope>
    <source>
        <strain evidence="5">MAFF 301350</strain>
    </source>
</reference>
<evidence type="ECO:0000256" key="2">
    <source>
        <dbReference type="ARBA" id="ARBA00022450"/>
    </source>
</evidence>
<name>A0A9Q3AH40_9PSED</name>
<dbReference type="PROSITE" id="PS50075">
    <property type="entry name" value="CARRIER"/>
    <property type="match status" value="1"/>
</dbReference>
<feature type="domain" description="Carrier" evidence="4">
    <location>
        <begin position="1"/>
        <end position="71"/>
    </location>
</feature>
<proteinExistence type="predicted"/>
<dbReference type="RefSeq" id="WP_217978486.1">
    <property type="nucleotide sequence ID" value="NZ_JAHTBI010000180.1"/>
</dbReference>
<dbReference type="AlphaFoldDB" id="A0A9Q3AH40"/>
<dbReference type="PANTHER" id="PTHR45527">
    <property type="entry name" value="NONRIBOSOMAL PEPTIDE SYNTHETASE"/>
    <property type="match status" value="1"/>
</dbReference>
<evidence type="ECO:0000256" key="3">
    <source>
        <dbReference type="ARBA" id="ARBA00022553"/>
    </source>
</evidence>
<dbReference type="GO" id="GO:0044550">
    <property type="term" value="P:secondary metabolite biosynthetic process"/>
    <property type="evidence" value="ECO:0007669"/>
    <property type="project" value="TreeGrafter"/>
</dbReference>
<accession>A0A9Q3AH40</accession>
<sequence>LEQRIAAIWQQVLGCERVGLRDNFFELGGHSLMVIRVMSRMQLDVGTQVSPHELFQFPLLGDFAAHVAQLSDQVDTTKLSKLEALFDELEEV</sequence>
<organism evidence="5 6">
    <name type="scientific">Pseudomonas aegrilactucae</name>
    <dbReference type="NCBI Taxonomy" id="2854028"/>
    <lineage>
        <taxon>Bacteria</taxon>
        <taxon>Pseudomonadati</taxon>
        <taxon>Pseudomonadota</taxon>
        <taxon>Gammaproteobacteria</taxon>
        <taxon>Pseudomonadales</taxon>
        <taxon>Pseudomonadaceae</taxon>
        <taxon>Pseudomonas</taxon>
    </lineage>
</organism>
<dbReference type="GO" id="GO:0031177">
    <property type="term" value="F:phosphopantetheine binding"/>
    <property type="evidence" value="ECO:0007669"/>
    <property type="project" value="TreeGrafter"/>
</dbReference>
<reference evidence="5" key="2">
    <citation type="journal article" date="2023" name="Plant Pathol.">
        <title>Dismantling and reorganizing Pseudomonas marginalis sensu#lato.</title>
        <authorList>
            <person name="Sawada H."/>
            <person name="Fujikawa T."/>
            <person name="Satou M."/>
        </authorList>
    </citation>
    <scope>NUCLEOTIDE SEQUENCE</scope>
    <source>
        <strain evidence="5">MAFF 301350</strain>
    </source>
</reference>
<dbReference type="GO" id="GO:0005829">
    <property type="term" value="C:cytosol"/>
    <property type="evidence" value="ECO:0007669"/>
    <property type="project" value="TreeGrafter"/>
</dbReference>
<feature type="non-terminal residue" evidence="5">
    <location>
        <position position="1"/>
    </location>
</feature>
<keyword evidence="2" id="KW-0596">Phosphopantetheine</keyword>
<protein>
    <recommendedName>
        <fullName evidence="4">Carrier domain-containing protein</fullName>
    </recommendedName>
</protein>
<evidence type="ECO:0000313" key="6">
    <source>
        <dbReference type="Proteomes" id="UP001106592"/>
    </source>
</evidence>
<dbReference type="PANTHER" id="PTHR45527:SF14">
    <property type="entry name" value="PLIPASTATIN SYNTHASE SUBUNIT B"/>
    <property type="match status" value="1"/>
</dbReference>
<evidence type="ECO:0000256" key="1">
    <source>
        <dbReference type="ARBA" id="ARBA00001957"/>
    </source>
</evidence>